<dbReference type="FunFam" id="3.40.50.720:FF:000085">
    <property type="entry name" value="Dihydroflavonol reductase"/>
    <property type="match status" value="1"/>
</dbReference>
<dbReference type="EMBL" id="OU466857">
    <property type="protein sequence ID" value="CAH2036394.1"/>
    <property type="molecule type" value="Genomic_DNA"/>
</dbReference>
<feature type="compositionally biased region" description="Basic residues" evidence="5">
    <location>
        <begin position="60"/>
        <end position="70"/>
    </location>
</feature>
<keyword evidence="2" id="KW-0560">Oxidoreductase</keyword>
<evidence type="ECO:0000256" key="2">
    <source>
        <dbReference type="ARBA" id="ARBA00023002"/>
    </source>
</evidence>
<evidence type="ECO:0000256" key="1">
    <source>
        <dbReference type="ARBA" id="ARBA00022857"/>
    </source>
</evidence>
<dbReference type="InterPro" id="IPR001509">
    <property type="entry name" value="Epimerase_deHydtase"/>
</dbReference>
<accession>A0AAU9R8U0</accession>
<evidence type="ECO:0000256" key="4">
    <source>
        <dbReference type="SAM" id="Coils"/>
    </source>
</evidence>
<dbReference type="AlphaFoldDB" id="A0AAU9R8U0"/>
<keyword evidence="4" id="KW-0175">Coiled coil</keyword>
<dbReference type="SUPFAM" id="SSF51735">
    <property type="entry name" value="NAD(P)-binding Rossmann-fold domains"/>
    <property type="match status" value="1"/>
</dbReference>
<evidence type="ECO:0000313" key="7">
    <source>
        <dbReference type="EMBL" id="CAH2036394.1"/>
    </source>
</evidence>
<feature type="domain" description="NAD-dependent epimerase/dehydratase" evidence="6">
    <location>
        <begin position="524"/>
        <end position="762"/>
    </location>
</feature>
<dbReference type="GO" id="GO:0016491">
    <property type="term" value="F:oxidoreductase activity"/>
    <property type="evidence" value="ECO:0007669"/>
    <property type="project" value="UniProtKB-KW"/>
</dbReference>
<protein>
    <recommendedName>
        <fullName evidence="6">NAD-dependent epimerase/dehydratase domain-containing protein</fullName>
    </recommendedName>
</protein>
<keyword evidence="8" id="KW-1185">Reference proteome</keyword>
<feature type="coiled-coil region" evidence="4">
    <location>
        <begin position="404"/>
        <end position="438"/>
    </location>
</feature>
<feature type="region of interest" description="Disordered" evidence="5">
    <location>
        <begin position="45"/>
        <end position="85"/>
    </location>
</feature>
<reference evidence="7 8" key="1">
    <citation type="submission" date="2022-03" db="EMBL/GenBank/DDBJ databases">
        <authorList>
            <person name="Nunn A."/>
            <person name="Chopra R."/>
            <person name="Nunn A."/>
            <person name="Contreras Garrido A."/>
        </authorList>
    </citation>
    <scope>NUCLEOTIDE SEQUENCE [LARGE SCALE GENOMIC DNA]</scope>
</reference>
<name>A0AAU9R8U0_THLAR</name>
<dbReference type="CDD" id="cd08958">
    <property type="entry name" value="FR_SDR_e"/>
    <property type="match status" value="1"/>
</dbReference>
<comment type="similarity">
    <text evidence="3">Belongs to the NAD(P)-dependent epimerase/dehydratase family. Dihydroflavonol-4-reductase subfamily.</text>
</comment>
<evidence type="ECO:0000256" key="5">
    <source>
        <dbReference type="SAM" id="MobiDB-lite"/>
    </source>
</evidence>
<dbReference type="Proteomes" id="UP000836841">
    <property type="component" value="Chromosome 1"/>
</dbReference>
<dbReference type="PANTHER" id="PTHR35468:SF1">
    <property type="entry name" value="MYOSIN-LIKE PROTEIN"/>
    <property type="match status" value="1"/>
</dbReference>
<dbReference type="Pfam" id="PF01370">
    <property type="entry name" value="Epimerase"/>
    <property type="match status" value="1"/>
</dbReference>
<gene>
    <name evidence="7" type="ORF">TAV2_LOCUS2334</name>
</gene>
<dbReference type="InterPro" id="IPR036291">
    <property type="entry name" value="NAD(P)-bd_dom_sf"/>
</dbReference>
<feature type="compositionally biased region" description="Low complexity" evidence="5">
    <location>
        <begin position="71"/>
        <end position="82"/>
    </location>
</feature>
<evidence type="ECO:0000259" key="6">
    <source>
        <dbReference type="Pfam" id="PF01370"/>
    </source>
</evidence>
<sequence length="840" mass="95935">MIKRQIQRQRQKQKTDTFLKSAVKMERRNEGTTTTMMMMKKSKWQYPQVGPPAPRILQLPRRHSVRRNSAKGKSTPSSSSSQKDQRVKLEVLFHQERSFDRGTSPVVIINDEENEGRRRGKVADGREIGVSVDEVEEAKWRFQAEMLRSECNLLRIEKDIALKKMERRKKRMERTLRSAVHTLLSGKQRISEGKKESKVLEDEISYLIEKLNELKSPPKVKDMEARNCRQNFDRQASVLRRELEKFDEEVCVNGIRKMAEASFLVNPNTLITDHNVLRSNNGNIDTLSNKMEALSKGVLLERMEKEYGSVLSKAIDHQDASEQDMYYSKTIKAHEEKKDCSRQCKAVMRKIADEVRAEAEQWSQMQEMLCQVRNEMEELQSCRDFWQNRALESDSQIQNLHSSVEGWRRKALSSEAKLKNLQAEVFGLHEKIERLKKDHKLEPEKSNKLPSESEKRVLICRLKENRHSNNGDWSKYSEGRTTKPSCSRPALREIKNVSVTSRQRNSSVMKISERRMSSEEEKTVCVTGASGYIASWIVKLLLLRGYTVKASVRDPNDPRKTEHLLALEGAEERLKLFKANLLEEGSFDSAIDGCEGVFHTASPFYHDVKDPQAELLDPAVKGTINVLSSCLKTSSIKRVVLTSSIAAVAFNGMPRTPETVVDESWFADPEYCRASKLWYVLSKTLAENAAWKFAKEKDLQLVSINPAMVIGPLLQPTLNTSAAAVLSLIKGAQTFPNATFGWVNVKDVASAHIQAFENPSANGRYCLVERVAHYSEVVNILHDLYPDFQLPERCADEKVYIPTYKVSKEKAESLGVEFVPLEVSIKETVESLRDKGFIRF</sequence>
<dbReference type="Gene3D" id="3.40.50.720">
    <property type="entry name" value="NAD(P)-binding Rossmann-like Domain"/>
    <property type="match status" value="1"/>
</dbReference>
<dbReference type="PANTHER" id="PTHR35468">
    <property type="entry name" value="MYOSIN-LIKE PROTEIN"/>
    <property type="match status" value="1"/>
</dbReference>
<evidence type="ECO:0000313" key="8">
    <source>
        <dbReference type="Proteomes" id="UP000836841"/>
    </source>
</evidence>
<organism evidence="7 8">
    <name type="scientific">Thlaspi arvense</name>
    <name type="common">Field penny-cress</name>
    <dbReference type="NCBI Taxonomy" id="13288"/>
    <lineage>
        <taxon>Eukaryota</taxon>
        <taxon>Viridiplantae</taxon>
        <taxon>Streptophyta</taxon>
        <taxon>Embryophyta</taxon>
        <taxon>Tracheophyta</taxon>
        <taxon>Spermatophyta</taxon>
        <taxon>Magnoliopsida</taxon>
        <taxon>eudicotyledons</taxon>
        <taxon>Gunneridae</taxon>
        <taxon>Pentapetalae</taxon>
        <taxon>rosids</taxon>
        <taxon>malvids</taxon>
        <taxon>Brassicales</taxon>
        <taxon>Brassicaceae</taxon>
        <taxon>Thlaspideae</taxon>
        <taxon>Thlaspi</taxon>
    </lineage>
</organism>
<proteinExistence type="inferred from homology"/>
<keyword evidence="1" id="KW-0521">NADP</keyword>
<evidence type="ECO:0000256" key="3">
    <source>
        <dbReference type="ARBA" id="ARBA00023445"/>
    </source>
</evidence>